<reference evidence="1 2" key="1">
    <citation type="submission" date="2020-06" db="EMBL/GenBank/DDBJ databases">
        <authorList>
            <person name="Hwang Y.J."/>
        </authorList>
    </citation>
    <scope>NUCLEOTIDE SEQUENCE [LARGE SCALE GENOMIC DNA]</scope>
    <source>
        <strain evidence="1 2">KUDC8001</strain>
    </source>
</reference>
<evidence type="ECO:0000313" key="2">
    <source>
        <dbReference type="Proteomes" id="UP000514509"/>
    </source>
</evidence>
<proteinExistence type="predicted"/>
<accession>A0A7L7L4D0</accession>
<dbReference type="KEGG" id="add:HUW48_06230"/>
<name>A0A7L7L4D0_9BACT</name>
<dbReference type="SUPFAM" id="SSF51206">
    <property type="entry name" value="cAMP-binding domain-like"/>
    <property type="match status" value="1"/>
</dbReference>
<dbReference type="Proteomes" id="UP000514509">
    <property type="component" value="Chromosome"/>
</dbReference>
<dbReference type="AlphaFoldDB" id="A0A7L7L4D0"/>
<sequence>MTEKLKVFCKQIGGLSDEDLALVDVYFKPVKLRKKAFLWRSGEVCSLIGFVSQGAIRHFFYKEGEEKTCGISLENMFFTDYNSF</sequence>
<keyword evidence="2" id="KW-1185">Reference proteome</keyword>
<dbReference type="RefSeq" id="WP_182414863.1">
    <property type="nucleotide sequence ID" value="NZ_CP055153.1"/>
</dbReference>
<reference evidence="1 2" key="2">
    <citation type="submission" date="2020-08" db="EMBL/GenBank/DDBJ databases">
        <title>Adhaeribacter dokdonensis sp. nov., isolated from the rhizosphere of Elymus tsukushiensis, a plant native to the Dokdo Islands, Republic of Korea.</title>
        <authorList>
            <person name="Ghim S.Y."/>
        </authorList>
    </citation>
    <scope>NUCLEOTIDE SEQUENCE [LARGE SCALE GENOMIC DNA]</scope>
    <source>
        <strain evidence="1 2">KUDC8001</strain>
    </source>
</reference>
<dbReference type="InterPro" id="IPR014710">
    <property type="entry name" value="RmlC-like_jellyroll"/>
</dbReference>
<gene>
    <name evidence="1" type="ORF">HUW48_06230</name>
</gene>
<organism evidence="1 2">
    <name type="scientific">Adhaeribacter radiodurans</name>
    <dbReference type="NCBI Taxonomy" id="2745197"/>
    <lineage>
        <taxon>Bacteria</taxon>
        <taxon>Pseudomonadati</taxon>
        <taxon>Bacteroidota</taxon>
        <taxon>Cytophagia</taxon>
        <taxon>Cytophagales</taxon>
        <taxon>Hymenobacteraceae</taxon>
        <taxon>Adhaeribacter</taxon>
    </lineage>
</organism>
<dbReference type="InterPro" id="IPR018490">
    <property type="entry name" value="cNMP-bd_dom_sf"/>
</dbReference>
<dbReference type="EMBL" id="CP055153">
    <property type="protein sequence ID" value="QMU27668.1"/>
    <property type="molecule type" value="Genomic_DNA"/>
</dbReference>
<evidence type="ECO:0008006" key="3">
    <source>
        <dbReference type="Google" id="ProtNLM"/>
    </source>
</evidence>
<dbReference type="Gene3D" id="2.60.120.10">
    <property type="entry name" value="Jelly Rolls"/>
    <property type="match status" value="1"/>
</dbReference>
<evidence type="ECO:0000313" key="1">
    <source>
        <dbReference type="EMBL" id="QMU27668.1"/>
    </source>
</evidence>
<protein>
    <recommendedName>
        <fullName evidence="3">Cyclic nucleotide-binding domain-containing protein</fullName>
    </recommendedName>
</protein>